<sequence>MAHLRSRRRLALAVPVALSLTASLGFLPAAASAAPRTAPAAERATDAPTLAYVVNTEVDRRTIASVKKAIAAAGGTVVVTYDRIGVIVVHSANPDFGGEIRKARGVQSAGATRTAPLTPAGTTDEGAADHLTAAEAARTRAASAEVPGSEPLEADQWDLRAIGADEAARINPGSGEVTVAVIDTGVDDTHPDLAPNFSASQSANCAGGKADTSEGAWRPYTPDDYHGTHVAGSIAAARNGTGVAGVAPGVKVAGIQVTDPENGLFYAESVVCAFVFAADRGVEITNNSYYVDPWLYNCTDDPDQKAIVDAVNRAQLYAQRKGTLHLASAGNSNHDLDADAILDDSSPNDTTPVERTIDPHECLDVPTQLPGVVTVSATGVQNLKSYYSSYGRGVVDVAAPGGDRRYQLPDTPSKDGRILSTMPNGGYAFLQGTSMASPHAAGVAALLKSKHPWASPAVLQTMLKAQADNPGCPESYDQDGDGTQDATCEGGKRVNGFYGFGVVNALRAVK</sequence>
<feature type="active site" description="Charge relay system" evidence="5">
    <location>
        <position position="434"/>
    </location>
</feature>
<dbReference type="InterPro" id="IPR015500">
    <property type="entry name" value="Peptidase_S8_subtilisin-rel"/>
</dbReference>
<dbReference type="PANTHER" id="PTHR43806:SF11">
    <property type="entry name" value="CEREVISIN-RELATED"/>
    <property type="match status" value="1"/>
</dbReference>
<dbReference type="Proteomes" id="UP001501455">
    <property type="component" value="Unassembled WGS sequence"/>
</dbReference>
<dbReference type="PROSITE" id="PS00136">
    <property type="entry name" value="SUBTILASE_ASP"/>
    <property type="match status" value="1"/>
</dbReference>
<evidence type="ECO:0000256" key="7">
    <source>
        <dbReference type="SAM" id="MobiDB-lite"/>
    </source>
</evidence>
<keyword evidence="4 5" id="KW-0720">Serine protease</keyword>
<evidence type="ECO:0000256" key="8">
    <source>
        <dbReference type="SAM" id="SignalP"/>
    </source>
</evidence>
<evidence type="ECO:0000256" key="3">
    <source>
        <dbReference type="ARBA" id="ARBA00022801"/>
    </source>
</evidence>
<feature type="signal peptide" evidence="8">
    <location>
        <begin position="1"/>
        <end position="33"/>
    </location>
</feature>
<keyword evidence="2 5" id="KW-0645">Protease</keyword>
<protein>
    <submittedName>
        <fullName evidence="10">S8 family serine peptidase</fullName>
    </submittedName>
</protein>
<dbReference type="InterPro" id="IPR023828">
    <property type="entry name" value="Peptidase_S8_Ser-AS"/>
</dbReference>
<feature type="active site" description="Charge relay system" evidence="5">
    <location>
        <position position="183"/>
    </location>
</feature>
<keyword evidence="11" id="KW-1185">Reference proteome</keyword>
<evidence type="ECO:0000256" key="6">
    <source>
        <dbReference type="RuleBase" id="RU003355"/>
    </source>
</evidence>
<evidence type="ECO:0000256" key="2">
    <source>
        <dbReference type="ARBA" id="ARBA00022670"/>
    </source>
</evidence>
<dbReference type="InterPro" id="IPR023827">
    <property type="entry name" value="Peptidase_S8_Asp-AS"/>
</dbReference>
<keyword evidence="3 5" id="KW-0378">Hydrolase</keyword>
<feature type="domain" description="Peptidase S8/S53" evidence="9">
    <location>
        <begin position="176"/>
        <end position="501"/>
    </location>
</feature>
<accession>A0ABP6U778</accession>
<evidence type="ECO:0000313" key="10">
    <source>
        <dbReference type="EMBL" id="GAA3503530.1"/>
    </source>
</evidence>
<dbReference type="SUPFAM" id="SSF52743">
    <property type="entry name" value="Subtilisin-like"/>
    <property type="match status" value="1"/>
</dbReference>
<reference evidence="11" key="1">
    <citation type="journal article" date="2019" name="Int. J. Syst. Evol. Microbiol.">
        <title>The Global Catalogue of Microorganisms (GCM) 10K type strain sequencing project: providing services to taxonomists for standard genome sequencing and annotation.</title>
        <authorList>
            <consortium name="The Broad Institute Genomics Platform"/>
            <consortium name="The Broad Institute Genome Sequencing Center for Infectious Disease"/>
            <person name="Wu L."/>
            <person name="Ma J."/>
        </authorList>
    </citation>
    <scope>NUCLEOTIDE SEQUENCE [LARGE SCALE GENOMIC DNA]</scope>
    <source>
        <strain evidence="11">JCM 4816</strain>
    </source>
</reference>
<evidence type="ECO:0000259" key="9">
    <source>
        <dbReference type="Pfam" id="PF00082"/>
    </source>
</evidence>
<feature type="chain" id="PRO_5046929553" evidence="8">
    <location>
        <begin position="34"/>
        <end position="510"/>
    </location>
</feature>
<dbReference type="PROSITE" id="PS00138">
    <property type="entry name" value="SUBTILASE_SER"/>
    <property type="match status" value="1"/>
</dbReference>
<dbReference type="EMBL" id="BAAAXF010000075">
    <property type="protein sequence ID" value="GAA3503530.1"/>
    <property type="molecule type" value="Genomic_DNA"/>
</dbReference>
<dbReference type="InterPro" id="IPR022398">
    <property type="entry name" value="Peptidase_S8_His-AS"/>
</dbReference>
<evidence type="ECO:0000313" key="11">
    <source>
        <dbReference type="Proteomes" id="UP001501455"/>
    </source>
</evidence>
<dbReference type="Pfam" id="PF00082">
    <property type="entry name" value="Peptidase_S8"/>
    <property type="match status" value="1"/>
</dbReference>
<name>A0ABP6U778_9ACTN</name>
<comment type="caution">
    <text evidence="10">The sequence shown here is derived from an EMBL/GenBank/DDBJ whole genome shotgun (WGS) entry which is preliminary data.</text>
</comment>
<feature type="active site" description="Charge relay system" evidence="5">
    <location>
        <position position="226"/>
    </location>
</feature>
<feature type="region of interest" description="Disordered" evidence="7">
    <location>
        <begin position="105"/>
        <end position="125"/>
    </location>
</feature>
<proteinExistence type="inferred from homology"/>
<dbReference type="RefSeq" id="WP_345584431.1">
    <property type="nucleotide sequence ID" value="NZ_BAAAXF010000075.1"/>
</dbReference>
<dbReference type="PANTHER" id="PTHR43806">
    <property type="entry name" value="PEPTIDASE S8"/>
    <property type="match status" value="1"/>
</dbReference>
<comment type="similarity">
    <text evidence="1 5 6">Belongs to the peptidase S8 family.</text>
</comment>
<dbReference type="InterPro" id="IPR000209">
    <property type="entry name" value="Peptidase_S8/S53_dom"/>
</dbReference>
<keyword evidence="8" id="KW-0732">Signal</keyword>
<gene>
    <name evidence="10" type="ORF">GCM10019016_106400</name>
</gene>
<dbReference type="InterPro" id="IPR050131">
    <property type="entry name" value="Peptidase_S8_subtilisin-like"/>
</dbReference>
<dbReference type="InterPro" id="IPR036852">
    <property type="entry name" value="Peptidase_S8/S53_dom_sf"/>
</dbReference>
<dbReference type="PROSITE" id="PS00137">
    <property type="entry name" value="SUBTILASE_HIS"/>
    <property type="match status" value="1"/>
</dbReference>
<dbReference type="PROSITE" id="PS51892">
    <property type="entry name" value="SUBTILASE"/>
    <property type="match status" value="1"/>
</dbReference>
<evidence type="ECO:0000256" key="5">
    <source>
        <dbReference type="PROSITE-ProRule" id="PRU01240"/>
    </source>
</evidence>
<evidence type="ECO:0000256" key="4">
    <source>
        <dbReference type="ARBA" id="ARBA00022825"/>
    </source>
</evidence>
<dbReference type="Gene3D" id="3.40.50.200">
    <property type="entry name" value="Peptidase S8/S53 domain"/>
    <property type="match status" value="1"/>
</dbReference>
<evidence type="ECO:0000256" key="1">
    <source>
        <dbReference type="ARBA" id="ARBA00011073"/>
    </source>
</evidence>
<organism evidence="10 11">
    <name type="scientific">Streptomyces prasinosporus</name>
    <dbReference type="NCBI Taxonomy" id="68256"/>
    <lineage>
        <taxon>Bacteria</taxon>
        <taxon>Bacillati</taxon>
        <taxon>Actinomycetota</taxon>
        <taxon>Actinomycetes</taxon>
        <taxon>Kitasatosporales</taxon>
        <taxon>Streptomycetaceae</taxon>
        <taxon>Streptomyces</taxon>
        <taxon>Streptomyces albogriseolus group</taxon>
    </lineage>
</organism>
<dbReference type="PRINTS" id="PR00723">
    <property type="entry name" value="SUBTILISIN"/>
</dbReference>